<dbReference type="GeneID" id="16992992"/>
<evidence type="ECO:0000256" key="2">
    <source>
        <dbReference type="ARBA" id="ARBA00023015"/>
    </source>
</evidence>
<proteinExistence type="predicted"/>
<dbReference type="EMBL" id="AP006488">
    <property type="protein sequence ID" value="BAM79508.1"/>
    <property type="molecule type" value="Genomic_DNA"/>
</dbReference>
<feature type="compositionally biased region" description="Basic residues" evidence="6">
    <location>
        <begin position="228"/>
        <end position="246"/>
    </location>
</feature>
<dbReference type="Proteomes" id="UP000007014">
    <property type="component" value="Chromosome 6"/>
</dbReference>
<name>M1VFY6_CYAM1</name>
<dbReference type="GO" id="GO:0003677">
    <property type="term" value="F:DNA binding"/>
    <property type="evidence" value="ECO:0007669"/>
    <property type="project" value="UniProtKB-KW"/>
</dbReference>
<keyword evidence="5" id="KW-0539">Nucleus</keyword>
<dbReference type="HOGENOM" id="CLU_944466_0_0_1"/>
<feature type="compositionally biased region" description="Low complexity" evidence="6">
    <location>
        <begin position="37"/>
        <end position="52"/>
    </location>
</feature>
<accession>M1VFY6</accession>
<keyword evidence="4" id="KW-0804">Transcription</keyword>
<evidence type="ECO:0000313" key="8">
    <source>
        <dbReference type="Proteomes" id="UP000007014"/>
    </source>
</evidence>
<evidence type="ECO:0000256" key="6">
    <source>
        <dbReference type="SAM" id="MobiDB-lite"/>
    </source>
</evidence>
<dbReference type="GO" id="GO:0003700">
    <property type="term" value="F:DNA-binding transcription factor activity"/>
    <property type="evidence" value="ECO:0007669"/>
    <property type="project" value="InterPro"/>
</dbReference>
<dbReference type="InterPro" id="IPR001289">
    <property type="entry name" value="NFYA"/>
</dbReference>
<dbReference type="GO" id="GO:0005634">
    <property type="term" value="C:nucleus"/>
    <property type="evidence" value="ECO:0007669"/>
    <property type="project" value="UniProtKB-SubCell"/>
</dbReference>
<dbReference type="Gene3D" id="6.10.250.2430">
    <property type="match status" value="1"/>
</dbReference>
<feature type="region of interest" description="Disordered" evidence="6">
    <location>
        <begin position="228"/>
        <end position="295"/>
    </location>
</feature>
<reference evidence="7 8" key="1">
    <citation type="journal article" date="2004" name="Nature">
        <title>Genome sequence of the ultrasmall unicellular red alga Cyanidioschyzon merolae 10D.</title>
        <authorList>
            <person name="Matsuzaki M."/>
            <person name="Misumi O."/>
            <person name="Shin-i T."/>
            <person name="Maruyama S."/>
            <person name="Takahara M."/>
            <person name="Miyagishima S."/>
            <person name="Mori T."/>
            <person name="Nishida K."/>
            <person name="Yagisawa F."/>
            <person name="Nishida K."/>
            <person name="Yoshida Y."/>
            <person name="Nishimura Y."/>
            <person name="Nakao S."/>
            <person name="Kobayashi T."/>
            <person name="Momoyama Y."/>
            <person name="Higashiyama T."/>
            <person name="Minoda A."/>
            <person name="Sano M."/>
            <person name="Nomoto H."/>
            <person name="Oishi K."/>
            <person name="Hayashi H."/>
            <person name="Ohta F."/>
            <person name="Nishizaka S."/>
            <person name="Haga S."/>
            <person name="Miura S."/>
            <person name="Morishita T."/>
            <person name="Kabeya Y."/>
            <person name="Terasawa K."/>
            <person name="Suzuki Y."/>
            <person name="Ishii Y."/>
            <person name="Asakawa S."/>
            <person name="Takano H."/>
            <person name="Ohta N."/>
            <person name="Kuroiwa H."/>
            <person name="Tanaka K."/>
            <person name="Shimizu N."/>
            <person name="Sugano S."/>
            <person name="Sato N."/>
            <person name="Nozaki H."/>
            <person name="Ogasawara N."/>
            <person name="Kohara Y."/>
            <person name="Kuroiwa T."/>
        </authorList>
    </citation>
    <scope>NUCLEOTIDE SEQUENCE [LARGE SCALE GENOMIC DNA]</scope>
    <source>
        <strain evidence="7 8">10D</strain>
    </source>
</reference>
<reference evidence="7 8" key="2">
    <citation type="journal article" date="2007" name="BMC Biol.">
        <title>A 100%-complete sequence reveals unusually simple genomic features in the hot-spring red alga Cyanidioschyzon merolae.</title>
        <authorList>
            <person name="Nozaki H."/>
            <person name="Takano H."/>
            <person name="Misumi O."/>
            <person name="Terasawa K."/>
            <person name="Matsuzaki M."/>
            <person name="Maruyama S."/>
            <person name="Nishida K."/>
            <person name="Yagisawa F."/>
            <person name="Yoshida Y."/>
            <person name="Fujiwara T."/>
            <person name="Takio S."/>
            <person name="Tamura K."/>
            <person name="Chung S.J."/>
            <person name="Nakamura S."/>
            <person name="Kuroiwa H."/>
            <person name="Tanaka K."/>
            <person name="Sato N."/>
            <person name="Kuroiwa T."/>
        </authorList>
    </citation>
    <scope>NUCLEOTIDE SEQUENCE [LARGE SCALE GENOMIC DNA]</scope>
    <source>
        <strain evidence="7 8">10D</strain>
    </source>
</reference>
<evidence type="ECO:0000256" key="4">
    <source>
        <dbReference type="ARBA" id="ARBA00023163"/>
    </source>
</evidence>
<feature type="region of interest" description="Disordered" evidence="6">
    <location>
        <begin position="1"/>
        <end position="82"/>
    </location>
</feature>
<dbReference type="AlphaFoldDB" id="M1VFY6"/>
<evidence type="ECO:0000256" key="1">
    <source>
        <dbReference type="ARBA" id="ARBA00004123"/>
    </source>
</evidence>
<keyword evidence="2" id="KW-0805">Transcription regulation</keyword>
<dbReference type="RefSeq" id="XP_005535794.1">
    <property type="nucleotide sequence ID" value="XM_005535737.1"/>
</dbReference>
<dbReference type="OrthoDB" id="10672137at2759"/>
<protein>
    <submittedName>
        <fullName evidence="7">Uncharacterized protein</fullName>
    </submittedName>
</protein>
<feature type="compositionally biased region" description="Polar residues" evidence="6">
    <location>
        <begin position="53"/>
        <end position="77"/>
    </location>
</feature>
<evidence type="ECO:0000256" key="5">
    <source>
        <dbReference type="ARBA" id="ARBA00023242"/>
    </source>
</evidence>
<evidence type="ECO:0000313" key="7">
    <source>
        <dbReference type="EMBL" id="BAM79508.1"/>
    </source>
</evidence>
<feature type="compositionally biased region" description="Basic and acidic residues" evidence="6">
    <location>
        <begin position="282"/>
        <end position="295"/>
    </location>
</feature>
<keyword evidence="3" id="KW-0238">DNA-binding</keyword>
<organism evidence="7 8">
    <name type="scientific">Cyanidioschyzon merolae (strain NIES-3377 / 10D)</name>
    <name type="common">Unicellular red alga</name>
    <dbReference type="NCBI Taxonomy" id="280699"/>
    <lineage>
        <taxon>Eukaryota</taxon>
        <taxon>Rhodophyta</taxon>
        <taxon>Bangiophyceae</taxon>
        <taxon>Cyanidiales</taxon>
        <taxon>Cyanidiaceae</taxon>
        <taxon>Cyanidioschyzon</taxon>
    </lineage>
</organism>
<dbReference type="PROSITE" id="PS51152">
    <property type="entry name" value="NFYA_HAP2_2"/>
    <property type="match status" value="1"/>
</dbReference>
<sequence>MERSGGRGDGAAPPHEQPGVPCPGDSLAGQALSRALSGSPAESSPESSQSTSRGILSTSGGFMQSEPSAGAGSSMSRAPTRAGLSPLSASPVLLEIPYGYTAQQPFVGTAGMIARHGHFFHAVSGIRHELRTPVLAPFPMQNISSIDAAGRIWLPYIQTMCSGAGNTASMGYFVDPRRYYRIVSRRERRFLQWMRIRGRETSVQQSFHDMHVMSHAMFVQRNMSLCAGRRRRRHESRRAHALRRRRDNSGRFLSGPATRPHSTVSQQSHSTASMEPRTGTESVEKNDQASFHGES</sequence>
<dbReference type="KEGG" id="cme:CYME_CMF147C"/>
<gene>
    <name evidence="7" type="ORF">CYME_CMF147C</name>
</gene>
<feature type="compositionally biased region" description="Polar residues" evidence="6">
    <location>
        <begin position="260"/>
        <end position="273"/>
    </location>
</feature>
<comment type="subcellular location">
    <subcellularLocation>
        <location evidence="1">Nucleus</location>
    </subcellularLocation>
</comment>
<keyword evidence="8" id="KW-1185">Reference proteome</keyword>
<dbReference type="Gramene" id="CMF147CT">
    <property type="protein sequence ID" value="CMF147CT"/>
    <property type="gene ID" value="CMF147C"/>
</dbReference>
<evidence type="ECO:0000256" key="3">
    <source>
        <dbReference type="ARBA" id="ARBA00023125"/>
    </source>
</evidence>